<reference evidence="1 2" key="1">
    <citation type="submission" date="2008-07" db="EMBL/GenBank/DDBJ databases">
        <authorList>
            <person name="Tandeau de Marsac N."/>
            <person name="Ferriera S."/>
            <person name="Johnson J."/>
            <person name="Kravitz S."/>
            <person name="Beeson K."/>
            <person name="Sutton G."/>
            <person name="Rogers Y.-H."/>
            <person name="Friedman R."/>
            <person name="Frazier M."/>
            <person name="Venter J.C."/>
        </authorList>
    </citation>
    <scope>NUCLEOTIDE SEQUENCE [LARGE SCALE GENOMIC DNA]</scope>
    <source>
        <strain evidence="1 2">PCC 7420</strain>
    </source>
</reference>
<dbReference type="Pfam" id="PF13557">
    <property type="entry name" value="Phenol_MetA_deg"/>
    <property type="match status" value="1"/>
</dbReference>
<evidence type="ECO:0000313" key="2">
    <source>
        <dbReference type="Proteomes" id="UP000003835"/>
    </source>
</evidence>
<dbReference type="STRING" id="118168.MC7420_2791"/>
<gene>
    <name evidence="1" type="ORF">MC7420_2791</name>
</gene>
<organism evidence="1 2">
    <name type="scientific">Coleofasciculus chthonoplastes PCC 7420</name>
    <dbReference type="NCBI Taxonomy" id="118168"/>
    <lineage>
        <taxon>Bacteria</taxon>
        <taxon>Bacillati</taxon>
        <taxon>Cyanobacteriota</taxon>
        <taxon>Cyanophyceae</taxon>
        <taxon>Coleofasciculales</taxon>
        <taxon>Coleofasciculaceae</taxon>
        <taxon>Coleofasciculus</taxon>
    </lineage>
</organism>
<proteinExistence type="predicted"/>
<dbReference type="InterPro" id="IPR025737">
    <property type="entry name" value="FApF"/>
</dbReference>
<protein>
    <submittedName>
        <fullName evidence="1">Uncharacterized protein</fullName>
    </submittedName>
</protein>
<accession>B4W3J9</accession>
<keyword evidence="2" id="KW-1185">Reference proteome</keyword>
<dbReference type="EMBL" id="DS989875">
    <property type="protein sequence ID" value="EDX71230.1"/>
    <property type="molecule type" value="Genomic_DNA"/>
</dbReference>
<name>B4W3J9_9CYAN</name>
<dbReference type="AlphaFoldDB" id="B4W3J9"/>
<sequence length="437" mass="49220">MPRINQKPFLPIPDTISQTWEIQSETKPANVDFSREIDPIIDRQQANYDRWDKRSLTPQHEREAQVNPLGVLDLLEKTSTALSHPISFDEISTGQSTPEVLTPLPIFNLDDQNIQLADSNNQIEPFRWTSGRPDGHAPIGVMGDHTHSAGEWMFSYRYRFMDMDGNREGTDNLSDAEVLQQFPVTPVRMTMQMHALGVMYAPSDDLTLMAMIPYVFKEMDHVTRRGVRFTTNSEGFGDIKLTALYKVLDQSQQRLHLNIGMSFPTGSIEERDNTPAGDDQILPYPMQIGSGTFDLLPGITYLGQSNNWSWGSQAIATLRLGENSNDYRLGNQLMLTGWTAYKWTDWLSTSIRLNGQTWGNLDGSDSRLNPMMIPTADPDRRGGTQLNLGFGVNLYAPSGNLQGSRLAIEFELPLYRSLDGPQLETDWRLTAGLQAVF</sequence>
<dbReference type="eggNOG" id="COG4313">
    <property type="taxonomic scope" value="Bacteria"/>
</dbReference>
<dbReference type="Proteomes" id="UP000003835">
    <property type="component" value="Unassembled WGS sequence"/>
</dbReference>
<evidence type="ECO:0000313" key="1">
    <source>
        <dbReference type="EMBL" id="EDX71230.1"/>
    </source>
</evidence>
<dbReference type="HOGENOM" id="CLU_049139_0_0_3"/>